<organism evidence="2 3">
    <name type="scientific">Sordaria brevicollis</name>
    <dbReference type="NCBI Taxonomy" id="83679"/>
    <lineage>
        <taxon>Eukaryota</taxon>
        <taxon>Fungi</taxon>
        <taxon>Dikarya</taxon>
        <taxon>Ascomycota</taxon>
        <taxon>Pezizomycotina</taxon>
        <taxon>Sordariomycetes</taxon>
        <taxon>Sordariomycetidae</taxon>
        <taxon>Sordariales</taxon>
        <taxon>Sordariaceae</taxon>
        <taxon>Sordaria</taxon>
    </lineage>
</organism>
<dbReference type="PANTHER" id="PTHR33112:SF1">
    <property type="entry name" value="HETEROKARYON INCOMPATIBILITY DOMAIN-CONTAINING PROTEIN"/>
    <property type="match status" value="1"/>
</dbReference>
<accession>A0AAE0PKX6</accession>
<dbReference type="AlphaFoldDB" id="A0AAE0PKX6"/>
<comment type="caution">
    <text evidence="2">The sequence shown here is derived from an EMBL/GenBank/DDBJ whole genome shotgun (WGS) entry which is preliminary data.</text>
</comment>
<evidence type="ECO:0000259" key="1">
    <source>
        <dbReference type="Pfam" id="PF06985"/>
    </source>
</evidence>
<evidence type="ECO:0000313" key="3">
    <source>
        <dbReference type="Proteomes" id="UP001281003"/>
    </source>
</evidence>
<feature type="domain" description="Heterokaryon incompatibility" evidence="1">
    <location>
        <begin position="281"/>
        <end position="426"/>
    </location>
</feature>
<reference evidence="2" key="2">
    <citation type="submission" date="2023-07" db="EMBL/GenBank/DDBJ databases">
        <authorList>
            <consortium name="Lawrence Berkeley National Laboratory"/>
            <person name="Haridas S."/>
            <person name="Hensen N."/>
            <person name="Bonometti L."/>
            <person name="Westerberg I."/>
            <person name="Brannstrom I.O."/>
            <person name="Guillou S."/>
            <person name="Cros-Aarteil S."/>
            <person name="Calhoun S."/>
            <person name="Kuo A."/>
            <person name="Mondo S."/>
            <person name="Pangilinan J."/>
            <person name="Riley R."/>
            <person name="LaButti K."/>
            <person name="Andreopoulos B."/>
            <person name="Lipzen A."/>
            <person name="Chen C."/>
            <person name="Yanf M."/>
            <person name="Daum C."/>
            <person name="Ng V."/>
            <person name="Clum A."/>
            <person name="Steindorff A."/>
            <person name="Ohm R."/>
            <person name="Martin F."/>
            <person name="Silar P."/>
            <person name="Natvig D."/>
            <person name="Lalanne C."/>
            <person name="Gautier V."/>
            <person name="Ament-velasquez S.L."/>
            <person name="Kruys A."/>
            <person name="Hutchinson M.I."/>
            <person name="Powell A.J."/>
            <person name="Barry K."/>
            <person name="Miller A.N."/>
            <person name="Grigoriev I.V."/>
            <person name="Debuchy R."/>
            <person name="Gladieux P."/>
            <person name="Thoren M.H."/>
            <person name="Johannesson H."/>
        </authorList>
    </citation>
    <scope>NUCLEOTIDE SEQUENCE</scope>
    <source>
        <strain evidence="2">FGSC 1904</strain>
    </source>
</reference>
<dbReference type="EMBL" id="JAUTDP010000002">
    <property type="protein sequence ID" value="KAK3401445.1"/>
    <property type="molecule type" value="Genomic_DNA"/>
</dbReference>
<name>A0AAE0PKX6_SORBR</name>
<protein>
    <submittedName>
        <fullName evidence="2">Heterokaryon incompatibility protein-domain-containing protein</fullName>
    </submittedName>
</protein>
<gene>
    <name evidence="2" type="ORF">B0T20DRAFT_114935</name>
</gene>
<dbReference type="Proteomes" id="UP001281003">
    <property type="component" value="Unassembled WGS sequence"/>
</dbReference>
<evidence type="ECO:0000313" key="2">
    <source>
        <dbReference type="EMBL" id="KAK3401445.1"/>
    </source>
</evidence>
<proteinExistence type="predicted"/>
<keyword evidence="3" id="KW-1185">Reference proteome</keyword>
<dbReference type="InterPro" id="IPR010730">
    <property type="entry name" value="HET"/>
</dbReference>
<dbReference type="Pfam" id="PF06985">
    <property type="entry name" value="HET"/>
    <property type="match status" value="1"/>
</dbReference>
<reference evidence="2" key="1">
    <citation type="journal article" date="2023" name="Mol. Phylogenet. Evol.">
        <title>Genome-scale phylogeny and comparative genomics of the fungal order Sordariales.</title>
        <authorList>
            <person name="Hensen N."/>
            <person name="Bonometti L."/>
            <person name="Westerberg I."/>
            <person name="Brannstrom I.O."/>
            <person name="Guillou S."/>
            <person name="Cros-Aarteil S."/>
            <person name="Calhoun S."/>
            <person name="Haridas S."/>
            <person name="Kuo A."/>
            <person name="Mondo S."/>
            <person name="Pangilinan J."/>
            <person name="Riley R."/>
            <person name="LaButti K."/>
            <person name="Andreopoulos B."/>
            <person name="Lipzen A."/>
            <person name="Chen C."/>
            <person name="Yan M."/>
            <person name="Daum C."/>
            <person name="Ng V."/>
            <person name="Clum A."/>
            <person name="Steindorff A."/>
            <person name="Ohm R.A."/>
            <person name="Martin F."/>
            <person name="Silar P."/>
            <person name="Natvig D.O."/>
            <person name="Lalanne C."/>
            <person name="Gautier V."/>
            <person name="Ament-Velasquez S.L."/>
            <person name="Kruys A."/>
            <person name="Hutchinson M.I."/>
            <person name="Powell A.J."/>
            <person name="Barry K."/>
            <person name="Miller A.N."/>
            <person name="Grigoriev I.V."/>
            <person name="Debuchy R."/>
            <person name="Gladieux P."/>
            <person name="Hiltunen Thoren M."/>
            <person name="Johannesson H."/>
        </authorList>
    </citation>
    <scope>NUCLEOTIDE SEQUENCE</scope>
    <source>
        <strain evidence="2">FGSC 1904</strain>
    </source>
</reference>
<dbReference type="PANTHER" id="PTHR33112">
    <property type="entry name" value="DOMAIN PROTEIN, PUTATIVE-RELATED"/>
    <property type="match status" value="1"/>
</dbReference>
<sequence>MSRLSIEDFKRALAALDTQIFVSARNSLCDVCEPISLRLGEILNSTNKSDFHPGTRDATDNISLADIDHAFYNYAECGFCSLILRVILRAKERHLYNAIKSRPLSQDKLLSLDTIREALRSMESNTLSDTSSTANSISSSLNEFEIFDPDDLAIQVSVDAVCDYGALSLWLPLGESEDVNDNEFQLFLHPEDYRKLMGDAQNLEATLIIPKPLDRKTRDMDLMKRCLEYCRENHAKCKQSASPNTQVLQTAPSRIIDIVDMKLVPTNPSIEGHVNLQQVEYVALSYVWGRDPFFTLQSTNLNTLCKKDAFRDPAIKLPQTIIDAIEVTRFLGFRYIWIDSLCIEQDSTEDTVAQIGSMHIIYAQASLTIVAAVGDSAQHSILHVDPNQLASKYHTIGRLRFCLDRPEFKEVVASSTWATRGWTLQEVTCSDRFIFFTPERTYFSCALGNWNEDLPFDESIPAEQYQRYLRDEDPKGLGLDMAAGSGRDAQASSIYISMVEKLSTRRFTHDNDVLKASLGMYTMYMVDGLGMAVAGLPLYYLGAALMWQPNGLLSRRRCEGIPSWSWASWTGPISYPLGRLDGLDIQLTLDWFVDEFKGHRSTRPSYTVRTSPGYIKYLQVTGAFPKAAQTTLRAPAKEPRPDYFGENDPPILRRRIVNPSDRWMMNLSLAESTVLAFGGTTCDFHMRFREHEQSVQTSSHVHFCSIFSSQEAAESLDSDGLIGEMRVDSGTLESFFPDEFSLTAPNLGITTSVELLSFGHLDFSRENVQNVLYLNRYSRRGNFSPEFLAMVEANPDMVLVMWLFRQSAQSGGTWRNASRVAVGYVLRSRWDEAVKERGREWEWIRLH</sequence>